<keyword evidence="4" id="KW-1185">Reference proteome</keyword>
<reference evidence="3 4" key="1">
    <citation type="submission" date="2018-10" db="EMBL/GenBank/DDBJ databases">
        <title>Genomic Encyclopedia of Archaeal and Bacterial Type Strains, Phase II (KMG-II): from individual species to whole genera.</title>
        <authorList>
            <person name="Goeker M."/>
        </authorList>
    </citation>
    <scope>NUCLEOTIDE SEQUENCE [LARGE SCALE GENOMIC DNA]</scope>
    <source>
        <strain evidence="3 4">DSM 25217</strain>
    </source>
</reference>
<dbReference type="InParanoid" id="A0A3M0CSC6"/>
<protein>
    <recommendedName>
        <fullName evidence="2">TadE-like domain-containing protein</fullName>
    </recommendedName>
</protein>
<gene>
    <name evidence="3" type="ORF">BXY39_0989</name>
</gene>
<evidence type="ECO:0000259" key="2">
    <source>
        <dbReference type="Pfam" id="PF07811"/>
    </source>
</evidence>
<comment type="caution">
    <text evidence="3">The sequence shown here is derived from an EMBL/GenBank/DDBJ whole genome shotgun (WGS) entry which is preliminary data.</text>
</comment>
<evidence type="ECO:0000313" key="4">
    <source>
        <dbReference type="Proteomes" id="UP000271227"/>
    </source>
</evidence>
<keyword evidence="1" id="KW-0812">Transmembrane</keyword>
<dbReference type="InterPro" id="IPR012495">
    <property type="entry name" value="TadE-like_dom"/>
</dbReference>
<organism evidence="3 4">
    <name type="scientific">Eilatimonas milleporae</name>
    <dbReference type="NCBI Taxonomy" id="911205"/>
    <lineage>
        <taxon>Bacteria</taxon>
        <taxon>Pseudomonadati</taxon>
        <taxon>Pseudomonadota</taxon>
        <taxon>Alphaproteobacteria</taxon>
        <taxon>Kordiimonadales</taxon>
        <taxon>Kordiimonadaceae</taxon>
        <taxon>Eilatimonas</taxon>
    </lineage>
</organism>
<dbReference type="OrthoDB" id="7306064at2"/>
<dbReference type="Proteomes" id="UP000271227">
    <property type="component" value="Unassembled WGS sequence"/>
</dbReference>
<sequence>MKHPRTKRHLTKRRPTKRRTTKCCLAKCRRGSITVEVGVALPMLITALLGGTEVIHFFFLSSTIENAVLHASRYGITGTTEPGLTRQDRVRQIVAHQTFGRVDMDHLTIDILVYDRFDDIGRAEPFLDENDSGSYEEGEPFTDVNGNGRWDPDMARLGLGGGGDVVLYRVSYPAESLTGFFDWALTDVRLQAAVAVRNEPF</sequence>
<evidence type="ECO:0000256" key="1">
    <source>
        <dbReference type="SAM" id="Phobius"/>
    </source>
</evidence>
<feature type="domain" description="TadE-like" evidence="2">
    <location>
        <begin position="31"/>
        <end position="73"/>
    </location>
</feature>
<name>A0A3M0CSC6_9PROT</name>
<evidence type="ECO:0000313" key="3">
    <source>
        <dbReference type="EMBL" id="RMB12491.1"/>
    </source>
</evidence>
<dbReference type="EMBL" id="REFR01000009">
    <property type="protein sequence ID" value="RMB12491.1"/>
    <property type="molecule type" value="Genomic_DNA"/>
</dbReference>
<keyword evidence="1" id="KW-1133">Transmembrane helix</keyword>
<dbReference type="AlphaFoldDB" id="A0A3M0CSC6"/>
<keyword evidence="1" id="KW-0472">Membrane</keyword>
<dbReference type="RefSeq" id="WP_121937657.1">
    <property type="nucleotide sequence ID" value="NZ_REFR01000009.1"/>
</dbReference>
<accession>A0A3M0CSC6</accession>
<feature type="transmembrane region" description="Helical" evidence="1">
    <location>
        <begin position="37"/>
        <end position="59"/>
    </location>
</feature>
<dbReference type="Pfam" id="PF07811">
    <property type="entry name" value="TadE"/>
    <property type="match status" value="1"/>
</dbReference>
<proteinExistence type="predicted"/>